<accession>A0ABU6YL58</accession>
<dbReference type="Proteomes" id="UP001341840">
    <property type="component" value="Unassembled WGS sequence"/>
</dbReference>
<feature type="region of interest" description="Disordered" evidence="1">
    <location>
        <begin position="82"/>
        <end position="105"/>
    </location>
</feature>
<reference evidence="2 3" key="1">
    <citation type="journal article" date="2023" name="Plants (Basel)">
        <title>Bridging the Gap: Combining Genomics and Transcriptomics Approaches to Understand Stylosanthes scabra, an Orphan Legume from the Brazilian Caatinga.</title>
        <authorList>
            <person name="Ferreira-Neto J.R.C."/>
            <person name="da Silva M.D."/>
            <person name="Binneck E."/>
            <person name="de Melo N.F."/>
            <person name="da Silva R.H."/>
            <person name="de Melo A.L.T.M."/>
            <person name="Pandolfi V."/>
            <person name="Bustamante F.O."/>
            <person name="Brasileiro-Vidal A.C."/>
            <person name="Benko-Iseppon A.M."/>
        </authorList>
    </citation>
    <scope>NUCLEOTIDE SEQUENCE [LARGE SCALE GENOMIC DNA]</scope>
    <source>
        <tissue evidence="2">Leaves</tissue>
    </source>
</reference>
<gene>
    <name evidence="2" type="ORF">PIB30_066436</name>
</gene>
<proteinExistence type="predicted"/>
<organism evidence="2 3">
    <name type="scientific">Stylosanthes scabra</name>
    <dbReference type="NCBI Taxonomy" id="79078"/>
    <lineage>
        <taxon>Eukaryota</taxon>
        <taxon>Viridiplantae</taxon>
        <taxon>Streptophyta</taxon>
        <taxon>Embryophyta</taxon>
        <taxon>Tracheophyta</taxon>
        <taxon>Spermatophyta</taxon>
        <taxon>Magnoliopsida</taxon>
        <taxon>eudicotyledons</taxon>
        <taxon>Gunneridae</taxon>
        <taxon>Pentapetalae</taxon>
        <taxon>rosids</taxon>
        <taxon>fabids</taxon>
        <taxon>Fabales</taxon>
        <taxon>Fabaceae</taxon>
        <taxon>Papilionoideae</taxon>
        <taxon>50 kb inversion clade</taxon>
        <taxon>dalbergioids sensu lato</taxon>
        <taxon>Dalbergieae</taxon>
        <taxon>Pterocarpus clade</taxon>
        <taxon>Stylosanthes</taxon>
    </lineage>
</organism>
<comment type="caution">
    <text evidence="2">The sequence shown here is derived from an EMBL/GenBank/DDBJ whole genome shotgun (WGS) entry which is preliminary data.</text>
</comment>
<keyword evidence="3" id="KW-1185">Reference proteome</keyword>
<dbReference type="EMBL" id="JASCZI010242333">
    <property type="protein sequence ID" value="MED6210675.1"/>
    <property type="molecule type" value="Genomic_DNA"/>
</dbReference>
<sequence length="105" mass="12456">MRGSHQRGHFHEPRFHAYAWTRDTPRIYVTYITKAMFTFKSPRIGVDISQQLMPMHESRASRQQRSRLSTALMRGLLLNPRTHQSYPTHMRRSKAYVWKKNSSPA</sequence>
<evidence type="ECO:0000256" key="1">
    <source>
        <dbReference type="SAM" id="MobiDB-lite"/>
    </source>
</evidence>
<evidence type="ECO:0000313" key="3">
    <source>
        <dbReference type="Proteomes" id="UP001341840"/>
    </source>
</evidence>
<protein>
    <submittedName>
        <fullName evidence="2">Uncharacterized protein</fullName>
    </submittedName>
</protein>
<evidence type="ECO:0000313" key="2">
    <source>
        <dbReference type="EMBL" id="MED6210675.1"/>
    </source>
</evidence>
<name>A0ABU6YL58_9FABA</name>